<reference evidence="2" key="2">
    <citation type="journal article" date="2021" name="PeerJ">
        <title>Extensive microbial diversity within the chicken gut microbiome revealed by metagenomics and culture.</title>
        <authorList>
            <person name="Gilroy R."/>
            <person name="Ravi A."/>
            <person name="Getino M."/>
            <person name="Pursley I."/>
            <person name="Horton D.L."/>
            <person name="Alikhan N.F."/>
            <person name="Baker D."/>
            <person name="Gharbi K."/>
            <person name="Hall N."/>
            <person name="Watson M."/>
            <person name="Adriaenssens E.M."/>
            <person name="Foster-Nyarko E."/>
            <person name="Jarju S."/>
            <person name="Secka A."/>
            <person name="Antonio M."/>
            <person name="Oren A."/>
            <person name="Chaudhuri R.R."/>
            <person name="La Ragione R."/>
            <person name="Hildebrand F."/>
            <person name="Pallen M.J."/>
        </authorList>
    </citation>
    <scope>NUCLEOTIDE SEQUENCE</scope>
    <source>
        <strain evidence="2">B2-22910</strain>
    </source>
</reference>
<protein>
    <submittedName>
        <fullName evidence="2">Uncharacterized protein</fullName>
    </submittedName>
</protein>
<reference evidence="2" key="1">
    <citation type="submission" date="2020-10" db="EMBL/GenBank/DDBJ databases">
        <authorList>
            <person name="Gilroy R."/>
        </authorList>
    </citation>
    <scope>NUCLEOTIDE SEQUENCE</scope>
    <source>
        <strain evidence="2">B2-22910</strain>
    </source>
</reference>
<sequence length="60" mass="7018">MKRREKFGDYLMDISKYIVTGFVLTAFFDEFSEYRWLIYLVGLVFSAGLAGIGLYYNKNS</sequence>
<feature type="transmembrane region" description="Helical" evidence="1">
    <location>
        <begin position="34"/>
        <end position="56"/>
    </location>
</feature>
<evidence type="ECO:0000313" key="3">
    <source>
        <dbReference type="Proteomes" id="UP000823603"/>
    </source>
</evidence>
<proteinExistence type="predicted"/>
<evidence type="ECO:0000313" key="2">
    <source>
        <dbReference type="EMBL" id="MBO8471216.1"/>
    </source>
</evidence>
<dbReference type="Proteomes" id="UP000823603">
    <property type="component" value="Unassembled WGS sequence"/>
</dbReference>
<dbReference type="InterPro" id="IPR046568">
    <property type="entry name" value="DUF6722"/>
</dbReference>
<dbReference type="Pfam" id="PF20482">
    <property type="entry name" value="DUF6722"/>
    <property type="match status" value="1"/>
</dbReference>
<keyword evidence="1" id="KW-0472">Membrane</keyword>
<comment type="caution">
    <text evidence="2">The sequence shown here is derived from an EMBL/GenBank/DDBJ whole genome shotgun (WGS) entry which is preliminary data.</text>
</comment>
<feature type="transmembrane region" description="Helical" evidence="1">
    <location>
        <begin position="7"/>
        <end position="28"/>
    </location>
</feature>
<keyword evidence="1" id="KW-0812">Transmembrane</keyword>
<organism evidence="2 3">
    <name type="scientific">Candidatus Cryptobacteroides faecavium</name>
    <dbReference type="NCBI Taxonomy" id="2840762"/>
    <lineage>
        <taxon>Bacteria</taxon>
        <taxon>Pseudomonadati</taxon>
        <taxon>Bacteroidota</taxon>
        <taxon>Bacteroidia</taxon>
        <taxon>Bacteroidales</taxon>
        <taxon>Candidatus Cryptobacteroides</taxon>
    </lineage>
</organism>
<dbReference type="AlphaFoldDB" id="A0A9D9IFH9"/>
<name>A0A9D9IFH9_9BACT</name>
<keyword evidence="1" id="KW-1133">Transmembrane helix</keyword>
<dbReference type="EMBL" id="JADIMB010000078">
    <property type="protein sequence ID" value="MBO8471216.1"/>
    <property type="molecule type" value="Genomic_DNA"/>
</dbReference>
<accession>A0A9D9IFH9</accession>
<evidence type="ECO:0000256" key="1">
    <source>
        <dbReference type="SAM" id="Phobius"/>
    </source>
</evidence>
<gene>
    <name evidence="2" type="ORF">IAB82_05405</name>
</gene>